<evidence type="ECO:0000313" key="2">
    <source>
        <dbReference type="Proteomes" id="UP000031327"/>
    </source>
</evidence>
<accession>A0A0C1QDW7</accession>
<dbReference type="Proteomes" id="UP000031327">
    <property type="component" value="Unassembled WGS sequence"/>
</dbReference>
<reference evidence="1 2" key="1">
    <citation type="submission" date="2014-12" db="EMBL/GenBank/DDBJ databases">
        <title>Draft Genome Sequence of Pseudoalteromonas luteoviolacea HI1.</title>
        <authorList>
            <person name="Asahina A.Y."/>
            <person name="Hadfield M.G."/>
        </authorList>
    </citation>
    <scope>NUCLEOTIDE SEQUENCE [LARGE SCALE GENOMIC DNA]</scope>
    <source>
        <strain evidence="1 2">HI1</strain>
    </source>
</reference>
<comment type="caution">
    <text evidence="1">The sequence shown here is derived from an EMBL/GenBank/DDBJ whole genome shotgun (WGS) entry which is preliminary data.</text>
</comment>
<dbReference type="RefSeq" id="WP_039608035.1">
    <property type="nucleotide sequence ID" value="NZ_JWIC01000003.1"/>
</dbReference>
<sequence length="135" mass="15355">MIKIVAIILALLGVTFYFLKLNAPEAKEWLKENKNKYALAGNRFAGTEDAIKFVEKLYELGAVKVVISKDSIYDEKERVEKEGGPYADAIVVTLPNSESERTALFKIFKNEANSQGMEFDPSTDVRNNKVFIWWD</sequence>
<organism evidence="1 2">
    <name type="scientific">Pseudoalteromonas luteoviolacea</name>
    <dbReference type="NCBI Taxonomy" id="43657"/>
    <lineage>
        <taxon>Bacteria</taxon>
        <taxon>Pseudomonadati</taxon>
        <taxon>Pseudomonadota</taxon>
        <taxon>Gammaproteobacteria</taxon>
        <taxon>Alteromonadales</taxon>
        <taxon>Pseudoalteromonadaceae</taxon>
        <taxon>Pseudoalteromonas</taxon>
    </lineage>
</organism>
<evidence type="ECO:0000313" key="1">
    <source>
        <dbReference type="EMBL" id="KID58866.1"/>
    </source>
</evidence>
<dbReference type="OrthoDB" id="6300824at2"/>
<protein>
    <submittedName>
        <fullName evidence="1">Uncharacterized protein</fullName>
    </submittedName>
</protein>
<dbReference type="AlphaFoldDB" id="A0A0C1QDW7"/>
<dbReference type="EMBL" id="JWIC01000003">
    <property type="protein sequence ID" value="KID58866.1"/>
    <property type="molecule type" value="Genomic_DNA"/>
</dbReference>
<gene>
    <name evidence="1" type="ORF">JF50_03190</name>
</gene>
<name>A0A0C1QDW7_9GAMM</name>
<proteinExistence type="predicted"/>